<evidence type="ECO:0000313" key="2">
    <source>
        <dbReference type="Proteomes" id="UP001597145"/>
    </source>
</evidence>
<gene>
    <name evidence="1" type="ORF">ACFSCY_26330</name>
</gene>
<evidence type="ECO:0000313" key="1">
    <source>
        <dbReference type="EMBL" id="MFD1532947.1"/>
    </source>
</evidence>
<keyword evidence="2" id="KW-1185">Reference proteome</keyword>
<protein>
    <submittedName>
        <fullName evidence="1">Uncharacterized protein</fullName>
    </submittedName>
</protein>
<accession>A0ABW4FRP2</accession>
<comment type="caution">
    <text evidence="1">The sequence shown here is derived from an EMBL/GenBank/DDBJ whole genome shotgun (WGS) entry which is preliminary data.</text>
</comment>
<dbReference type="RefSeq" id="WP_343984635.1">
    <property type="nucleotide sequence ID" value="NZ_BAAAJG010000025.1"/>
</dbReference>
<proteinExistence type="predicted"/>
<reference evidence="2" key="1">
    <citation type="journal article" date="2019" name="Int. J. Syst. Evol. Microbiol.">
        <title>The Global Catalogue of Microorganisms (GCM) 10K type strain sequencing project: providing services to taxonomists for standard genome sequencing and annotation.</title>
        <authorList>
            <consortium name="The Broad Institute Genomics Platform"/>
            <consortium name="The Broad Institute Genome Sequencing Center for Infectious Disease"/>
            <person name="Wu L."/>
            <person name="Ma J."/>
        </authorList>
    </citation>
    <scope>NUCLEOTIDE SEQUENCE [LARGE SCALE GENOMIC DNA]</scope>
    <source>
        <strain evidence="2">JCM 12165</strain>
    </source>
</reference>
<sequence>MSPDVTAAYLLALAAGIALTGPADARAERLLRLVRQGATGFRTPG</sequence>
<name>A0ABW4FRP2_9PSEU</name>
<organism evidence="1 2">
    <name type="scientific">Pseudonocardia aurantiaca</name>
    <dbReference type="NCBI Taxonomy" id="75290"/>
    <lineage>
        <taxon>Bacteria</taxon>
        <taxon>Bacillati</taxon>
        <taxon>Actinomycetota</taxon>
        <taxon>Actinomycetes</taxon>
        <taxon>Pseudonocardiales</taxon>
        <taxon>Pseudonocardiaceae</taxon>
        <taxon>Pseudonocardia</taxon>
    </lineage>
</organism>
<dbReference type="EMBL" id="JBHUCP010000022">
    <property type="protein sequence ID" value="MFD1532947.1"/>
    <property type="molecule type" value="Genomic_DNA"/>
</dbReference>
<dbReference type="Proteomes" id="UP001597145">
    <property type="component" value="Unassembled WGS sequence"/>
</dbReference>